<evidence type="ECO:0000259" key="8">
    <source>
        <dbReference type="PROSITE" id="PS50902"/>
    </source>
</evidence>
<comment type="cofactor">
    <cofactor evidence="1">
        <name>FMN</name>
        <dbReference type="ChEBI" id="CHEBI:58210"/>
    </cofactor>
</comment>
<dbReference type="InterPro" id="IPR001094">
    <property type="entry name" value="Flavdoxin-like"/>
</dbReference>
<dbReference type="GO" id="GO:0010181">
    <property type="term" value="F:FMN binding"/>
    <property type="evidence" value="ECO:0007669"/>
    <property type="project" value="InterPro"/>
</dbReference>
<dbReference type="PANTHER" id="PTHR42809:SF1">
    <property type="entry name" value="FLAVODOXIN 1"/>
    <property type="match status" value="1"/>
</dbReference>
<dbReference type="PRINTS" id="PR00369">
    <property type="entry name" value="FLAVODOXIN"/>
</dbReference>
<evidence type="ECO:0000256" key="6">
    <source>
        <dbReference type="ARBA" id="ARBA00022643"/>
    </source>
</evidence>
<evidence type="ECO:0000256" key="2">
    <source>
        <dbReference type="ARBA" id="ARBA00003297"/>
    </source>
</evidence>
<evidence type="ECO:0000256" key="1">
    <source>
        <dbReference type="ARBA" id="ARBA00001917"/>
    </source>
</evidence>
<dbReference type="GO" id="GO:0016651">
    <property type="term" value="F:oxidoreductase activity, acting on NAD(P)H"/>
    <property type="evidence" value="ECO:0007669"/>
    <property type="project" value="UniProtKB-ARBA"/>
</dbReference>
<evidence type="ECO:0000256" key="7">
    <source>
        <dbReference type="ARBA" id="ARBA00022982"/>
    </source>
</evidence>
<evidence type="ECO:0000256" key="3">
    <source>
        <dbReference type="ARBA" id="ARBA00005267"/>
    </source>
</evidence>
<keyword evidence="6" id="KW-0288">FMN</keyword>
<keyword evidence="5" id="KW-0285">Flavoprotein</keyword>
<proteinExistence type="inferred from homology"/>
<dbReference type="InterPro" id="IPR008254">
    <property type="entry name" value="Flavodoxin/NO_synth"/>
</dbReference>
<dbReference type="InterPro" id="IPR029039">
    <property type="entry name" value="Flavoprotein-like_sf"/>
</dbReference>
<dbReference type="RefSeq" id="WP_103103701.1">
    <property type="nucleotide sequence ID" value="NZ_BDEC01000149.1"/>
</dbReference>
<comment type="similarity">
    <text evidence="3">Belongs to the flavodoxin family.</text>
</comment>
<gene>
    <name evidence="9" type="ORF">TEHN7118_2030</name>
</gene>
<dbReference type="Proteomes" id="UP000236214">
    <property type="component" value="Unassembled WGS sequence"/>
</dbReference>
<dbReference type="InterPro" id="IPR050619">
    <property type="entry name" value="Flavodoxin"/>
</dbReference>
<dbReference type="AlphaFoldDB" id="A0A2H6CW72"/>
<dbReference type="NCBIfam" id="NF005587">
    <property type="entry name" value="PRK07308.1"/>
    <property type="match status" value="1"/>
</dbReference>
<dbReference type="Gene3D" id="3.40.50.360">
    <property type="match status" value="1"/>
</dbReference>
<protein>
    <submittedName>
        <fullName evidence="9">Flavodoxin</fullName>
    </submittedName>
</protein>
<comment type="caution">
    <text evidence="9">The sequence shown here is derived from an EMBL/GenBank/DDBJ whole genome shotgun (WGS) entry which is preliminary data.</text>
</comment>
<evidence type="ECO:0000256" key="5">
    <source>
        <dbReference type="ARBA" id="ARBA00022630"/>
    </source>
</evidence>
<name>A0A2H6CW72_TETHA</name>
<comment type="function">
    <text evidence="2">Low-potential electron donor to a number of redox enzymes.</text>
</comment>
<dbReference type="SUPFAM" id="SSF52218">
    <property type="entry name" value="Flavoproteins"/>
    <property type="match status" value="1"/>
</dbReference>
<accession>A0A2H6CW72</accession>
<evidence type="ECO:0000313" key="10">
    <source>
        <dbReference type="Proteomes" id="UP000236214"/>
    </source>
</evidence>
<keyword evidence="4" id="KW-0813">Transport</keyword>
<dbReference type="EMBL" id="BDEC01000149">
    <property type="protein sequence ID" value="GBD69224.1"/>
    <property type="molecule type" value="Genomic_DNA"/>
</dbReference>
<feature type="domain" description="Flavodoxin-like" evidence="8">
    <location>
        <begin position="3"/>
        <end position="147"/>
    </location>
</feature>
<reference evidence="9 10" key="1">
    <citation type="submission" date="2016-05" db="EMBL/GenBank/DDBJ databases">
        <title>Whole genome sequencing of Tetragenococcus halophilus subsp. halophilus NISL 7118.</title>
        <authorList>
            <person name="Shiwa Y."/>
            <person name="Nishimura I."/>
            <person name="Yoshikawa H."/>
            <person name="Koyama Y."/>
            <person name="Oguma T."/>
        </authorList>
    </citation>
    <scope>NUCLEOTIDE SEQUENCE [LARGE SCALE GENOMIC DNA]</scope>
    <source>
        <strain evidence="9 10">NISL 7118</strain>
    </source>
</reference>
<sequence>MLAKIVYATMTGNTEEISEILEEEFQQQGVEVTRMEADDADDADEEAFTDADICVIATYTYNNGEVPDNFVYFEENLRKQDLQGKVYGVVGSGDKEYHFATYCFAADTFDEDFKQTGAKKGADVVKIDNKADEKDKEVLKEFVINLMNA</sequence>
<dbReference type="Pfam" id="PF00258">
    <property type="entry name" value="Flavodoxin_1"/>
    <property type="match status" value="1"/>
</dbReference>
<organism evidence="9 10">
    <name type="scientific">Tetragenococcus halophilus subsp. halophilus</name>
    <dbReference type="NCBI Taxonomy" id="1513897"/>
    <lineage>
        <taxon>Bacteria</taxon>
        <taxon>Bacillati</taxon>
        <taxon>Bacillota</taxon>
        <taxon>Bacilli</taxon>
        <taxon>Lactobacillales</taxon>
        <taxon>Enterococcaceae</taxon>
        <taxon>Tetragenococcus</taxon>
    </lineage>
</organism>
<keyword evidence="7" id="KW-0249">Electron transport</keyword>
<dbReference type="PROSITE" id="PS50902">
    <property type="entry name" value="FLAVODOXIN_LIKE"/>
    <property type="match status" value="1"/>
</dbReference>
<evidence type="ECO:0000256" key="4">
    <source>
        <dbReference type="ARBA" id="ARBA00022448"/>
    </source>
</evidence>
<dbReference type="PANTHER" id="PTHR42809">
    <property type="entry name" value="FLAVODOXIN 2"/>
    <property type="match status" value="1"/>
</dbReference>
<evidence type="ECO:0000313" key="9">
    <source>
        <dbReference type="EMBL" id="GBD69224.1"/>
    </source>
</evidence>
<keyword evidence="10" id="KW-1185">Reference proteome</keyword>